<sequence length="315" mass="34896">MGYTHPHTVGDTAAMTFEQLRIFVAVAERQHVTRAAEALNLSQSAVSHAIGALEARYHTKLFDRVGRRIELTEPGRAFLPEARSILAQTEHAEFVLSEFGMLERGTLRVKASQTIASYWLPRYFANFRRQYPRIDVHLSIGNTAQVADAVETGEAELGFVEGVVDIAHFQSIPVARDQLVVVVAPEHPWAEGRRITPKHLSKSDWVLRESGSGTRSAFEHALAQLGVDLASLPIAMELPSNEAVRAAVEAGLGATAISATVAAPSLEVGLLHHVRFSLPEREFHVLRHKERYRSKIGEAFLELMPSLAEPRRQHK</sequence>
<dbReference type="Gene3D" id="3.40.190.290">
    <property type="match status" value="1"/>
</dbReference>
<dbReference type="Pfam" id="PF03466">
    <property type="entry name" value="LysR_substrate"/>
    <property type="match status" value="1"/>
</dbReference>
<proteinExistence type="inferred from homology"/>
<keyword evidence="4" id="KW-0804">Transcription</keyword>
<dbReference type="EMBL" id="FNJC01000002">
    <property type="protein sequence ID" value="SDO88863.1"/>
    <property type="molecule type" value="Genomic_DNA"/>
</dbReference>
<dbReference type="PROSITE" id="PS50931">
    <property type="entry name" value="HTH_LYSR"/>
    <property type="match status" value="1"/>
</dbReference>
<evidence type="ECO:0000313" key="6">
    <source>
        <dbReference type="EMBL" id="SDO88863.1"/>
    </source>
</evidence>
<evidence type="ECO:0000259" key="5">
    <source>
        <dbReference type="PROSITE" id="PS50931"/>
    </source>
</evidence>
<evidence type="ECO:0000313" key="7">
    <source>
        <dbReference type="Proteomes" id="UP000198795"/>
    </source>
</evidence>
<dbReference type="SUPFAM" id="SSF46785">
    <property type="entry name" value="Winged helix' DNA-binding domain"/>
    <property type="match status" value="1"/>
</dbReference>
<gene>
    <name evidence="6" type="ORF">SAMN04488061_1925</name>
</gene>
<accession>A0A1H0N866</accession>
<dbReference type="Proteomes" id="UP000198795">
    <property type="component" value="Unassembled WGS sequence"/>
</dbReference>
<dbReference type="InterPro" id="IPR036388">
    <property type="entry name" value="WH-like_DNA-bd_sf"/>
</dbReference>
<dbReference type="InterPro" id="IPR036390">
    <property type="entry name" value="WH_DNA-bd_sf"/>
</dbReference>
<dbReference type="PANTHER" id="PTHR30126:SF39">
    <property type="entry name" value="HTH-TYPE TRANSCRIPTIONAL REGULATOR CYSL"/>
    <property type="match status" value="1"/>
</dbReference>
<dbReference type="InterPro" id="IPR005119">
    <property type="entry name" value="LysR_subst-bd"/>
</dbReference>
<feature type="domain" description="HTH lysR-type" evidence="5">
    <location>
        <begin position="15"/>
        <end position="72"/>
    </location>
</feature>
<keyword evidence="7" id="KW-1185">Reference proteome</keyword>
<dbReference type="InterPro" id="IPR000847">
    <property type="entry name" value="LysR_HTH_N"/>
</dbReference>
<dbReference type="PANTHER" id="PTHR30126">
    <property type="entry name" value="HTH-TYPE TRANSCRIPTIONAL REGULATOR"/>
    <property type="match status" value="1"/>
</dbReference>
<evidence type="ECO:0000256" key="4">
    <source>
        <dbReference type="ARBA" id="ARBA00023163"/>
    </source>
</evidence>
<dbReference type="SUPFAM" id="SSF53850">
    <property type="entry name" value="Periplasmic binding protein-like II"/>
    <property type="match status" value="1"/>
</dbReference>
<dbReference type="GO" id="GO:0003677">
    <property type="term" value="F:DNA binding"/>
    <property type="evidence" value="ECO:0007669"/>
    <property type="project" value="UniProtKB-KW"/>
</dbReference>
<reference evidence="6 7" key="1">
    <citation type="submission" date="2016-10" db="EMBL/GenBank/DDBJ databases">
        <authorList>
            <person name="Varghese N."/>
            <person name="Submissions S."/>
        </authorList>
    </citation>
    <scope>NUCLEOTIDE SEQUENCE [LARGE SCALE GENOMIC DNA]</scope>
    <source>
        <strain evidence="6 7">CGMCC 1.6497</strain>
    </source>
</reference>
<dbReference type="Pfam" id="PF00126">
    <property type="entry name" value="HTH_1"/>
    <property type="match status" value="1"/>
</dbReference>
<dbReference type="Gene3D" id="1.10.10.10">
    <property type="entry name" value="Winged helix-like DNA-binding domain superfamily/Winged helix DNA-binding domain"/>
    <property type="match status" value="1"/>
</dbReference>
<organism evidence="6 7">
    <name type="scientific">Filomicrobium insigne</name>
    <dbReference type="NCBI Taxonomy" id="418854"/>
    <lineage>
        <taxon>Bacteria</taxon>
        <taxon>Pseudomonadati</taxon>
        <taxon>Pseudomonadota</taxon>
        <taxon>Alphaproteobacteria</taxon>
        <taxon>Hyphomicrobiales</taxon>
        <taxon>Hyphomicrobiaceae</taxon>
        <taxon>Filomicrobium</taxon>
    </lineage>
</organism>
<evidence type="ECO:0000256" key="2">
    <source>
        <dbReference type="ARBA" id="ARBA00023015"/>
    </source>
</evidence>
<keyword evidence="2" id="KW-0805">Transcription regulation</keyword>
<comment type="caution">
    <text evidence="6">The sequence shown here is derived from an EMBL/GenBank/DDBJ whole genome shotgun (WGS) entry which is preliminary data.</text>
</comment>
<name>A0A1H0N866_9HYPH</name>
<keyword evidence="3 6" id="KW-0238">DNA-binding</keyword>
<dbReference type="PRINTS" id="PR00039">
    <property type="entry name" value="HTHLYSR"/>
</dbReference>
<protein>
    <submittedName>
        <fullName evidence="6">DNA-binding transcriptional regulator, LysR family</fullName>
    </submittedName>
</protein>
<evidence type="ECO:0000256" key="1">
    <source>
        <dbReference type="ARBA" id="ARBA00009437"/>
    </source>
</evidence>
<dbReference type="CDD" id="cd08420">
    <property type="entry name" value="PBP2_CysL_like"/>
    <property type="match status" value="1"/>
</dbReference>
<comment type="similarity">
    <text evidence="1">Belongs to the LysR transcriptional regulatory family.</text>
</comment>
<evidence type="ECO:0000256" key="3">
    <source>
        <dbReference type="ARBA" id="ARBA00023125"/>
    </source>
</evidence>